<dbReference type="PANTHER" id="PTHR33568:SF3">
    <property type="entry name" value="DNA-DIRECTED DNA POLYMERASE"/>
    <property type="match status" value="1"/>
</dbReference>
<comment type="similarity">
    <text evidence="1">Belongs to the DNA polymerase type-B family.</text>
</comment>
<evidence type="ECO:0000256" key="3">
    <source>
        <dbReference type="ARBA" id="ARBA00022679"/>
    </source>
</evidence>
<sequence length="2057" mass="242108">MKVSELKSIAKEAKLKGYSTLKKIALISRIRKGHTIRDLKISELKSLARSYGIRSIYKLNKDNLITNINKQQPFRKFKEDIFKTDNSSLNNNPFQKLEKTFFTEENYFNSSLEKTPEVFELIDVIQLNKQVQKKFKIHETDYKIRFKEALIKDLKLCNAKYKIDYTHKALDSMLKLAQRNSNYEKGDQINIIVMNPNLKNTISTGMKSDNFLTNLKSIVGNILTSDETIDITETTFQVQLVKIPRGSNRTKIINLSENIKTKNSIIQINNDDNLCCPRAIVVALSTQTNNILGHELDSNKIKQLKIGRKIQKDLALELCNMLTEYNEEGFTLTDIKNVERTLDIQINIICAENLNTLIYKGDDKQTKIYLYKNGNHFDVIKSAKGFYGSSYYCEDCDKPYQNKDKHKCVEEYNICKMCTYFGIRIEHSSSTKNRIYCEKCNRYCYNQECLDNHNYICDYVYKCIDCNRIVLRDKKHKHKCGYSECRNCLEEVKINKHQCYMQHRSQKGGKCINGCCKCDKKIPNIKGNRNRLCSYTEKYLFFDYEAQQETGTHIANKIIAHDFEGNKIMFDTNEEFCKHVISEEYRGYTFIAHYAKGYDSQFILKYLVDNTLRPFTIYNGTKLMLLEIKYLSIRIIDSSNFIQSPLSSFPKTFGLKELKKGYFPHFFNTVENQNYIGILPDKEYYGYETMKTENKQEFEKWYNDKINENYIFNFKEELEAYCNSDVDILRRGSLELRKQFLEIANIDPFRYTTIAGVCMAIYRSRYLLKDTIAVLDKEKNEKYSKQSITWLQHFNNKNISHALNGGEKIIAGAKVDGFDNKSKTVYQYHGCFWHGCTKCYKDRETINNINHETMEDLYQKTIDRSTTIKNAGYNLVEQWECDWINSTTYKKMRKADIVEPINPRDAFFGGRTNATKLRVKNTKIRYIDVCSLYPTVNYYDYYPVGHPKKIFKPKLYDKNWFGLIKCKILPPRNLYHPVLPVKIKLEKSEKLLFPLCYKCAVDQNQRCDHSKNERQFIGTWTTDEVNKALEKGYIITKIYEVWNFKEKTTDLFKKYVNNFMKIKLESSKHNYSSNEEYIKIIFDKLGILLDKYKIEDNPGRRAVAKLCLNSLWGKFGQRQKMKKTEFVTDPQQFYKILLDDRLENINIKILNDNMIQMCYNYKDNYVENFHNTNILIALFTTSSARLRLYKMLDKLDRTVVYFDTDSIFYIDNGGNVVKTGTMLGEWTDELGENVHITDWASTGPKSYYYKTNDNKFKTVIKGFTLNYQNLLKLNELEYNQITRDTLTKNIVNKKVTKKFSFGYDKRIILPDYDTMPYDRIPIVIYADFECFLKPVNNIISNKTKNTHYHKPMSYGLYVKIDYNIVPIELIKKFKIPRKPIIYRGKNASKHFMNTIINISTNIYYLYKTNKSMIKLTKEEKTQYINSTKCVHCLRLFNSETVMKVRDHSHFTVYFHNFYVKFVDTFMFLPESLSNLATNLGEDKSKFREITKHFTIENIDLVIRKGVFPYEYVDCNSKLSDTTLPPRYKFYNSLTDDHISKKDYMHACNVWEKFKIKTLGEDICLKTFNLDASYYLTVPGFAFDAMLFYTGVKLERLKEYPMLLMIESGVRGGVCQSVRRYARANLPDVDGIIYNEKKPHVHLMYFDCVNLYGKSILASLPLKDFEWCYDFSLDVTKIDDDAPIGYILEVDVDYPEKLHDDHCDLPFLPQNSCPPNTKINKLLTTLNNKKNYVVHYRLLKQAINNGLKLVKIHKIIKFTQSKWLAPYVEKCTSMRVLANNKFEYEFWKLLVNSVYGKCMENPRKRLNIKLVSNDQKAHQLMRKPNFIDRTIYNNNLMSLHFQKEKIKFDKPIYVGFSILDVSKTYIYNFHYNIMKNKYGKKISLLYTDTDSLIYRIKTNNFLNDLKFDLLDYFDTSNFPINHYCFSNKHKKIPGFFKDELKSETMTQFVTLRPKLYAYTVSGVEYKKAKGVKKYVRDKYMTVDHYLNILSEFSSQNADAQKDKTKQISTSCDMNIIQSNKHHVYSKTMKKIVLSANDDKRVILKGGIRTLPYGHYKLN</sequence>
<evidence type="ECO:0000256" key="7">
    <source>
        <dbReference type="ARBA" id="ARBA00023125"/>
    </source>
</evidence>
<dbReference type="InterPro" id="IPR004868">
    <property type="entry name" value="DNA-dir_DNA_pol_B_mt/vir"/>
</dbReference>
<organism evidence="10 11">
    <name type="scientific">Aphis glycines</name>
    <name type="common">Soybean aphid</name>
    <dbReference type="NCBI Taxonomy" id="307491"/>
    <lineage>
        <taxon>Eukaryota</taxon>
        <taxon>Metazoa</taxon>
        <taxon>Ecdysozoa</taxon>
        <taxon>Arthropoda</taxon>
        <taxon>Hexapoda</taxon>
        <taxon>Insecta</taxon>
        <taxon>Pterygota</taxon>
        <taxon>Neoptera</taxon>
        <taxon>Paraneoptera</taxon>
        <taxon>Hemiptera</taxon>
        <taxon>Sternorrhyncha</taxon>
        <taxon>Aphidomorpha</taxon>
        <taxon>Aphidoidea</taxon>
        <taxon>Aphididae</taxon>
        <taxon>Aphidini</taxon>
        <taxon>Aphis</taxon>
        <taxon>Aphis</taxon>
    </lineage>
</organism>
<dbReference type="InterPro" id="IPR023211">
    <property type="entry name" value="DNA_pol_palm_dom_sf"/>
</dbReference>
<dbReference type="InterPro" id="IPR012337">
    <property type="entry name" value="RNaseH-like_sf"/>
</dbReference>
<comment type="caution">
    <text evidence="10">The sequence shown here is derived from an EMBL/GenBank/DDBJ whole genome shotgun (WGS) entry which is preliminary data.</text>
</comment>
<evidence type="ECO:0000256" key="1">
    <source>
        <dbReference type="ARBA" id="ARBA00005755"/>
    </source>
</evidence>
<dbReference type="SUPFAM" id="SSF53098">
    <property type="entry name" value="Ribonuclease H-like"/>
    <property type="match status" value="1"/>
</dbReference>
<dbReference type="InterPro" id="IPR011112">
    <property type="entry name" value="Rho-like_N"/>
</dbReference>
<evidence type="ECO:0000256" key="4">
    <source>
        <dbReference type="ARBA" id="ARBA00022695"/>
    </source>
</evidence>
<feature type="domain" description="Rho termination factor-like N-terminal" evidence="9">
    <location>
        <begin position="1"/>
        <end position="34"/>
    </location>
</feature>
<feature type="domain" description="Rho termination factor-like N-terminal" evidence="9">
    <location>
        <begin position="35"/>
        <end position="76"/>
    </location>
</feature>
<keyword evidence="4" id="KW-0548">Nucleotidyltransferase</keyword>
<evidence type="ECO:0000313" key="10">
    <source>
        <dbReference type="EMBL" id="KAE9523274.1"/>
    </source>
</evidence>
<keyword evidence="7" id="KW-0238">DNA-binding</keyword>
<proteinExistence type="inferred from homology"/>
<dbReference type="OrthoDB" id="6617419at2759"/>
<dbReference type="GO" id="GO:0003677">
    <property type="term" value="F:DNA binding"/>
    <property type="evidence" value="ECO:0007669"/>
    <property type="project" value="UniProtKB-KW"/>
</dbReference>
<dbReference type="EC" id="2.7.7.7" evidence="2"/>
<evidence type="ECO:0000256" key="2">
    <source>
        <dbReference type="ARBA" id="ARBA00012417"/>
    </source>
</evidence>
<name>A0A6G0SZ92_APHGL</name>
<dbReference type="GO" id="GO:0000166">
    <property type="term" value="F:nucleotide binding"/>
    <property type="evidence" value="ECO:0007669"/>
    <property type="project" value="InterPro"/>
</dbReference>
<dbReference type="EMBL" id="VYZN01000080">
    <property type="protein sequence ID" value="KAE9523274.1"/>
    <property type="molecule type" value="Genomic_DNA"/>
</dbReference>
<dbReference type="Gene3D" id="1.10.287.690">
    <property type="entry name" value="Helix hairpin bin"/>
    <property type="match status" value="1"/>
</dbReference>
<dbReference type="Gene3D" id="3.40.960.10">
    <property type="entry name" value="VSR Endonuclease"/>
    <property type="match status" value="1"/>
</dbReference>
<dbReference type="GO" id="GO:0042575">
    <property type="term" value="C:DNA polymerase complex"/>
    <property type="evidence" value="ECO:0007669"/>
    <property type="project" value="UniProtKB-ARBA"/>
</dbReference>
<dbReference type="InterPro" id="IPR043502">
    <property type="entry name" value="DNA/RNA_pol_sf"/>
</dbReference>
<keyword evidence="3" id="KW-0808">Transferase</keyword>
<reference evidence="10 11" key="1">
    <citation type="submission" date="2019-08" db="EMBL/GenBank/DDBJ databases">
        <title>The genome of the soybean aphid Biotype 1, its phylome, world population structure and adaptation to the North American continent.</title>
        <authorList>
            <person name="Giordano R."/>
            <person name="Donthu R.K."/>
            <person name="Hernandez A.G."/>
            <person name="Wright C.L."/>
            <person name="Zimin A.V."/>
        </authorList>
    </citation>
    <scope>NUCLEOTIDE SEQUENCE [LARGE SCALE GENOMIC DNA]</scope>
    <source>
        <tissue evidence="10">Whole aphids</tissue>
    </source>
</reference>
<dbReference type="SMART" id="SM00959">
    <property type="entry name" value="Rho_N"/>
    <property type="match status" value="2"/>
</dbReference>
<evidence type="ECO:0000256" key="8">
    <source>
        <dbReference type="ARBA" id="ARBA00049244"/>
    </source>
</evidence>
<evidence type="ECO:0000256" key="5">
    <source>
        <dbReference type="ARBA" id="ARBA00022705"/>
    </source>
</evidence>
<dbReference type="GO" id="GO:0006260">
    <property type="term" value="P:DNA replication"/>
    <property type="evidence" value="ECO:0007669"/>
    <property type="project" value="UniProtKB-KW"/>
</dbReference>
<dbReference type="GO" id="GO:0003887">
    <property type="term" value="F:DNA-directed DNA polymerase activity"/>
    <property type="evidence" value="ECO:0007669"/>
    <property type="project" value="UniProtKB-KW"/>
</dbReference>
<evidence type="ECO:0000256" key="6">
    <source>
        <dbReference type="ARBA" id="ARBA00022932"/>
    </source>
</evidence>
<dbReference type="Gene3D" id="3.90.1600.10">
    <property type="entry name" value="Palm domain of DNA polymerase"/>
    <property type="match status" value="2"/>
</dbReference>
<keyword evidence="6" id="KW-0239">DNA-directed DNA polymerase</keyword>
<keyword evidence="5" id="KW-0235">DNA replication</keyword>
<dbReference type="Pfam" id="PF07498">
    <property type="entry name" value="Rho_N"/>
    <property type="match status" value="1"/>
</dbReference>
<dbReference type="GO" id="GO:0006353">
    <property type="term" value="P:DNA-templated transcription termination"/>
    <property type="evidence" value="ECO:0007669"/>
    <property type="project" value="InterPro"/>
</dbReference>
<dbReference type="SUPFAM" id="SSF56672">
    <property type="entry name" value="DNA/RNA polymerases"/>
    <property type="match status" value="2"/>
</dbReference>
<dbReference type="Proteomes" id="UP000475862">
    <property type="component" value="Unassembled WGS sequence"/>
</dbReference>
<accession>A0A6G0SZ92</accession>
<keyword evidence="11" id="KW-1185">Reference proteome</keyword>
<dbReference type="PANTHER" id="PTHR33568">
    <property type="entry name" value="DNA POLYMERASE"/>
    <property type="match status" value="1"/>
</dbReference>
<dbReference type="Pfam" id="PF03175">
    <property type="entry name" value="DNA_pol_B_2"/>
    <property type="match status" value="3"/>
</dbReference>
<gene>
    <name evidence="10" type="ORF">AGLY_016222</name>
</gene>
<evidence type="ECO:0000313" key="11">
    <source>
        <dbReference type="Proteomes" id="UP000475862"/>
    </source>
</evidence>
<comment type="catalytic activity">
    <reaction evidence="8">
        <text>DNA(n) + a 2'-deoxyribonucleoside 5'-triphosphate = DNA(n+1) + diphosphate</text>
        <dbReference type="Rhea" id="RHEA:22508"/>
        <dbReference type="Rhea" id="RHEA-COMP:17339"/>
        <dbReference type="Rhea" id="RHEA-COMP:17340"/>
        <dbReference type="ChEBI" id="CHEBI:33019"/>
        <dbReference type="ChEBI" id="CHEBI:61560"/>
        <dbReference type="ChEBI" id="CHEBI:173112"/>
        <dbReference type="EC" id="2.7.7.7"/>
    </reaction>
</comment>
<evidence type="ECO:0000259" key="9">
    <source>
        <dbReference type="SMART" id="SM00959"/>
    </source>
</evidence>
<protein>
    <recommendedName>
        <fullName evidence="2">DNA-directed DNA polymerase</fullName>
        <ecNumber evidence="2">2.7.7.7</ecNumber>
    </recommendedName>
</protein>